<evidence type="ECO:0000313" key="3">
    <source>
        <dbReference type="EMBL" id="QMV45880.1"/>
    </source>
</evidence>
<evidence type="ECO:0000259" key="2">
    <source>
        <dbReference type="PROSITE" id="PS50164"/>
    </source>
</evidence>
<proteinExistence type="inferred from homology"/>
<dbReference type="RefSeq" id="WP_182159650.1">
    <property type="nucleotide sequence ID" value="NZ_CP050531.1"/>
</dbReference>
<organism evidence="3 4">
    <name type="scientific">Wolbachia pipientis</name>
    <dbReference type="NCBI Taxonomy" id="955"/>
    <lineage>
        <taxon>Bacteria</taxon>
        <taxon>Pseudomonadati</taxon>
        <taxon>Pseudomonadota</taxon>
        <taxon>Alphaproteobacteria</taxon>
        <taxon>Rickettsiales</taxon>
        <taxon>Anaplasmataceae</taxon>
        <taxon>Wolbachieae</taxon>
        <taxon>Wolbachia</taxon>
    </lineage>
</organism>
<reference evidence="4" key="1">
    <citation type="journal article" date="2020" name="Mol. Biol.">
        <title>Life and death of selfish genes: comparative genomics reveals the dynamic evolution of cytoplasmic incompatibility.</title>
        <authorList>
            <person name="Martinez J."/>
            <person name="Klasson L."/>
            <person name="Welch J."/>
            <person name="Jiggins F.M."/>
        </authorList>
    </citation>
    <scope>NUCLEOTIDE SEQUENCE [LARGE SCALE GENOMIC DNA]</scope>
</reference>
<accession>A0A7G5C9J6</accession>
<sequence>MKNYYIYILASRHNKALYIGVTSNLIKRIWEHKNKVIPGFTSKYNVQKLVYFEEFQDVDSALNREKLLKSWRREWKINLVARKNPNWYDLYYEITK</sequence>
<dbReference type="SUPFAM" id="SSF82771">
    <property type="entry name" value="GIY-YIG endonuclease"/>
    <property type="match status" value="1"/>
</dbReference>
<dbReference type="PANTHER" id="PTHR34477:SF5">
    <property type="entry name" value="BSL5627 PROTEIN"/>
    <property type="match status" value="1"/>
</dbReference>
<dbReference type="PANTHER" id="PTHR34477">
    <property type="entry name" value="UPF0213 PROTEIN YHBQ"/>
    <property type="match status" value="1"/>
</dbReference>
<protein>
    <submittedName>
        <fullName evidence="3">GIY-YIG nuclease family protein</fullName>
    </submittedName>
</protein>
<dbReference type="PROSITE" id="PS50164">
    <property type="entry name" value="GIY_YIG"/>
    <property type="match status" value="1"/>
</dbReference>
<name>A0A7G5C9J6_WOLPI</name>
<dbReference type="EMBL" id="CP050531">
    <property type="protein sequence ID" value="QMV45880.1"/>
    <property type="molecule type" value="Genomic_DNA"/>
</dbReference>
<dbReference type="InterPro" id="IPR035901">
    <property type="entry name" value="GIY-YIG_endonuc_sf"/>
</dbReference>
<dbReference type="CDD" id="cd10448">
    <property type="entry name" value="GIY-YIG_unchar_3"/>
    <property type="match status" value="1"/>
</dbReference>
<feature type="domain" description="GIY-YIG" evidence="2">
    <location>
        <begin position="2"/>
        <end position="79"/>
    </location>
</feature>
<evidence type="ECO:0000256" key="1">
    <source>
        <dbReference type="ARBA" id="ARBA00007435"/>
    </source>
</evidence>
<dbReference type="AlphaFoldDB" id="A0A7G5C9J6"/>
<dbReference type="InterPro" id="IPR050190">
    <property type="entry name" value="UPF0213_domain"/>
</dbReference>
<dbReference type="Gene3D" id="3.40.1440.10">
    <property type="entry name" value="GIY-YIG endonuclease"/>
    <property type="match status" value="1"/>
</dbReference>
<comment type="similarity">
    <text evidence="1">Belongs to the UPF0213 family.</text>
</comment>
<reference evidence="3 4" key="2">
    <citation type="journal article" date="2020" name="Mol. Biol. Evol.">
        <title>Life and death of selfish genes: comparative genomics reveals the dynamic evolution of cytoplasmic incompatibility.</title>
        <authorList>
            <person name="Martinez J."/>
            <person name="Klasson L."/>
            <person name="Welch J."/>
            <person name="Jiggins F.M."/>
        </authorList>
    </citation>
    <scope>NUCLEOTIDE SEQUENCE [LARGE SCALE GENOMIC DNA]</scope>
    <source>
        <strain evidence="3">WStv</strain>
    </source>
</reference>
<dbReference type="InterPro" id="IPR000305">
    <property type="entry name" value="GIY-YIG_endonuc"/>
</dbReference>
<dbReference type="Pfam" id="PF01541">
    <property type="entry name" value="GIY-YIG"/>
    <property type="match status" value="1"/>
</dbReference>
<evidence type="ECO:0000313" key="4">
    <source>
        <dbReference type="Proteomes" id="UP000515744"/>
    </source>
</evidence>
<gene>
    <name evidence="3" type="ORF">HC358_02000</name>
</gene>
<dbReference type="Proteomes" id="UP000515744">
    <property type="component" value="Chromosome"/>
</dbReference>